<reference evidence="1" key="2">
    <citation type="journal article" date="2015" name="Data Brief">
        <title>Shoot transcriptome of the giant reed, Arundo donax.</title>
        <authorList>
            <person name="Barrero R.A."/>
            <person name="Guerrero F.D."/>
            <person name="Moolhuijzen P."/>
            <person name="Goolsby J.A."/>
            <person name="Tidwell J."/>
            <person name="Bellgard S.E."/>
            <person name="Bellgard M.I."/>
        </authorList>
    </citation>
    <scope>NUCLEOTIDE SEQUENCE</scope>
    <source>
        <tissue evidence="1">Shoot tissue taken approximately 20 cm above the soil surface</tissue>
    </source>
</reference>
<organism evidence="1">
    <name type="scientific">Arundo donax</name>
    <name type="common">Giant reed</name>
    <name type="synonym">Donax arundinaceus</name>
    <dbReference type="NCBI Taxonomy" id="35708"/>
    <lineage>
        <taxon>Eukaryota</taxon>
        <taxon>Viridiplantae</taxon>
        <taxon>Streptophyta</taxon>
        <taxon>Embryophyta</taxon>
        <taxon>Tracheophyta</taxon>
        <taxon>Spermatophyta</taxon>
        <taxon>Magnoliopsida</taxon>
        <taxon>Liliopsida</taxon>
        <taxon>Poales</taxon>
        <taxon>Poaceae</taxon>
        <taxon>PACMAD clade</taxon>
        <taxon>Arundinoideae</taxon>
        <taxon>Arundineae</taxon>
        <taxon>Arundo</taxon>
    </lineage>
</organism>
<proteinExistence type="predicted"/>
<name>A0A0A9G8K9_ARUDO</name>
<reference evidence="1" key="1">
    <citation type="submission" date="2014-09" db="EMBL/GenBank/DDBJ databases">
        <authorList>
            <person name="Magalhaes I.L.F."/>
            <person name="Oliveira U."/>
            <person name="Santos F.R."/>
            <person name="Vidigal T.H.D.A."/>
            <person name="Brescovit A.D."/>
            <person name="Santos A.J."/>
        </authorList>
    </citation>
    <scope>NUCLEOTIDE SEQUENCE</scope>
    <source>
        <tissue evidence="1">Shoot tissue taken approximately 20 cm above the soil surface</tissue>
    </source>
</reference>
<sequence length="42" mass="4811">MQSPYRCTCTFQCLTCAFGQVYFNPRSNSIIYGKLLLDGQNQ</sequence>
<dbReference type="AlphaFoldDB" id="A0A0A9G8K9"/>
<evidence type="ECO:0000313" key="1">
    <source>
        <dbReference type="EMBL" id="JAE20812.1"/>
    </source>
</evidence>
<accession>A0A0A9G8K9</accession>
<protein>
    <submittedName>
        <fullName evidence="1">Uncharacterized protein</fullName>
    </submittedName>
</protein>
<dbReference type="EMBL" id="GBRH01177084">
    <property type="protein sequence ID" value="JAE20812.1"/>
    <property type="molecule type" value="Transcribed_RNA"/>
</dbReference>